<dbReference type="OrthoDB" id="46121at2157"/>
<evidence type="ECO:0000256" key="4">
    <source>
        <dbReference type="ARBA" id="ARBA00022833"/>
    </source>
</evidence>
<dbReference type="RefSeq" id="WP_013335500.1">
    <property type="nucleotide sequence ID" value="NC_014537.1"/>
</dbReference>
<keyword evidence="3" id="KW-0378">Hydrolase</keyword>
<dbReference type="EMBL" id="CP002100">
    <property type="protein sequence ID" value="ADN49775.1"/>
    <property type="molecule type" value="Genomic_DNA"/>
</dbReference>
<keyword evidence="6" id="KW-1185">Reference proteome</keyword>
<dbReference type="eggNOG" id="arCOG04536">
    <property type="taxonomic scope" value="Archaea"/>
</dbReference>
<dbReference type="Gene3D" id="3.40.50.10310">
    <property type="entry name" value="Creatininase"/>
    <property type="match status" value="1"/>
</dbReference>
<dbReference type="KEGG" id="vdi:Vdis_0370"/>
<dbReference type="HOGENOM" id="CLU_055029_3_1_2"/>
<evidence type="ECO:0000313" key="6">
    <source>
        <dbReference type="Proteomes" id="UP000006681"/>
    </source>
</evidence>
<protein>
    <submittedName>
        <fullName evidence="5">Creatininase</fullName>
    </submittedName>
</protein>
<dbReference type="SUPFAM" id="SSF102215">
    <property type="entry name" value="Creatininase"/>
    <property type="match status" value="1"/>
</dbReference>
<sequence>MRILEITRDEVPKDPLIIVPVGSIEQHGPHLPLGTDSIIANYIAAEVERKMQNKALLYPLIAVGSSMEHAGFVGTTWVRFESLIHYLLDFIESVSAWSPVGIVFVNGHGGNVDALTIVVKEWNYSRVRPRAYHYYIYNKRVVDYITRYFPSFGHADAVETSLIAAISKDLVRWDRVTDIEVSGNINIFRTIDVSETGVIGSLRRDLVRPEVGSEILRFIVNDLLEQIQVIYGITIGNEGNNA</sequence>
<dbReference type="InterPro" id="IPR003785">
    <property type="entry name" value="Creatininase/forma_Hydrolase"/>
</dbReference>
<dbReference type="Pfam" id="PF02633">
    <property type="entry name" value="Creatininase"/>
    <property type="match status" value="1"/>
</dbReference>
<evidence type="ECO:0000256" key="3">
    <source>
        <dbReference type="ARBA" id="ARBA00022801"/>
    </source>
</evidence>
<dbReference type="STRING" id="572478.Vdis_0370"/>
<reference evidence="6" key="2">
    <citation type="journal article" date="2010" name="Stand. Genomic Sci.">
        <title>Complete genome sequence of Vulcanisaeta distributa type strain (IC-017T).</title>
        <authorList>
            <person name="Mavromatis K."/>
            <person name="Sikorski J."/>
            <person name="Pabst E."/>
            <person name="Teshima H."/>
            <person name="Lapidus A."/>
            <person name="Lucas S."/>
            <person name="Nolan M."/>
            <person name="Glavina Del Rio T."/>
            <person name="Cheng J."/>
            <person name="Bruce D."/>
            <person name="Goodwin L."/>
            <person name="Pitluck S."/>
            <person name="Liolios K."/>
            <person name="Ivanova N."/>
            <person name="Mikhailova N."/>
            <person name="Pati A."/>
            <person name="Chen A."/>
            <person name="Palaniappan K."/>
            <person name="Land M."/>
            <person name="Hauser L."/>
            <person name="Chang Y."/>
            <person name="Jeffries C."/>
            <person name="Rohde M."/>
            <person name="Spring S."/>
            <person name="Goker M."/>
            <person name="Wirth R."/>
            <person name="Woyke T."/>
            <person name="Bristow J."/>
            <person name="Eisen J."/>
            <person name="Markowitz V."/>
            <person name="Hugenholtz P."/>
            <person name="Klenk H."/>
            <person name="Kyrpides N."/>
        </authorList>
    </citation>
    <scope>NUCLEOTIDE SEQUENCE [LARGE SCALE GENOMIC DNA]</scope>
    <source>
        <strain evidence="6">DSM 14429 / JCM 11212 / NBRC 100878 / IC-017</strain>
    </source>
</reference>
<dbReference type="GO" id="GO:0046872">
    <property type="term" value="F:metal ion binding"/>
    <property type="evidence" value="ECO:0007669"/>
    <property type="project" value="UniProtKB-KW"/>
</dbReference>
<comment type="cofactor">
    <cofactor evidence="1">
        <name>Zn(2+)</name>
        <dbReference type="ChEBI" id="CHEBI:29105"/>
    </cofactor>
</comment>
<dbReference type="PANTHER" id="PTHR35005">
    <property type="entry name" value="3-DEHYDRO-SCYLLO-INOSOSE HYDROLASE"/>
    <property type="match status" value="1"/>
</dbReference>
<evidence type="ECO:0000313" key="5">
    <source>
        <dbReference type="EMBL" id="ADN49775.1"/>
    </source>
</evidence>
<dbReference type="Proteomes" id="UP000006681">
    <property type="component" value="Chromosome"/>
</dbReference>
<evidence type="ECO:0000256" key="2">
    <source>
        <dbReference type="ARBA" id="ARBA00022723"/>
    </source>
</evidence>
<dbReference type="GeneID" id="9751287"/>
<keyword evidence="2" id="KW-0479">Metal-binding</keyword>
<name>E1QTX8_VULDI</name>
<dbReference type="InterPro" id="IPR024087">
    <property type="entry name" value="Creatininase-like_sf"/>
</dbReference>
<accession>E1QTX8</accession>
<keyword evidence="4" id="KW-0862">Zinc</keyword>
<reference evidence="5 6" key="1">
    <citation type="journal article" date="2010" name="Stand. Genomic Sci.">
        <title>Complete genome sequence of Vulcanisaeta distributa type strain (IC-017).</title>
        <authorList>
            <person name="Mavromatis K."/>
            <person name="Sikorski J."/>
            <person name="Pabst E."/>
            <person name="Teshima H."/>
            <person name="Lapidus A."/>
            <person name="Lucas S."/>
            <person name="Nolan M."/>
            <person name="Glavina Del Rio T."/>
            <person name="Cheng J.F."/>
            <person name="Bruce D."/>
            <person name="Goodwin L."/>
            <person name="Pitluck S."/>
            <person name="Liolios K."/>
            <person name="Ivanova N."/>
            <person name="Mikhailova N."/>
            <person name="Pati A."/>
            <person name="Chen A."/>
            <person name="Palaniappan K."/>
            <person name="Land M."/>
            <person name="Hauser L."/>
            <person name="Chang Y.J."/>
            <person name="Jeffries C.D."/>
            <person name="Rohde M."/>
            <person name="Spring S."/>
            <person name="Goker M."/>
            <person name="Wirth R."/>
            <person name="Woyke T."/>
            <person name="Bristow J."/>
            <person name="Eisen J.A."/>
            <person name="Markowitz V."/>
            <person name="Hugenholtz P."/>
            <person name="Klenk H.P."/>
            <person name="Kyrpides N.C."/>
        </authorList>
    </citation>
    <scope>NUCLEOTIDE SEQUENCE [LARGE SCALE GENOMIC DNA]</scope>
    <source>
        <strain evidence="6">DSM 14429 / JCM 11212 / NBRC 100878 / IC-017</strain>
    </source>
</reference>
<gene>
    <name evidence="5" type="ordered locus">Vdis_0370</name>
</gene>
<dbReference type="GO" id="GO:0016811">
    <property type="term" value="F:hydrolase activity, acting on carbon-nitrogen (but not peptide) bonds, in linear amides"/>
    <property type="evidence" value="ECO:0007669"/>
    <property type="project" value="TreeGrafter"/>
</dbReference>
<dbReference type="AlphaFoldDB" id="E1QTX8"/>
<evidence type="ECO:0000256" key="1">
    <source>
        <dbReference type="ARBA" id="ARBA00001947"/>
    </source>
</evidence>
<dbReference type="PANTHER" id="PTHR35005:SF1">
    <property type="entry name" value="2-AMINO-5-FORMYLAMINO-6-RIBOSYLAMINOPYRIMIDIN-4(3H)-ONE 5'-MONOPHOSPHATE DEFORMYLASE"/>
    <property type="match status" value="1"/>
</dbReference>
<proteinExistence type="predicted"/>
<dbReference type="GO" id="GO:0009231">
    <property type="term" value="P:riboflavin biosynthetic process"/>
    <property type="evidence" value="ECO:0007669"/>
    <property type="project" value="TreeGrafter"/>
</dbReference>
<organism evidence="5 6">
    <name type="scientific">Vulcanisaeta distributa (strain DSM 14429 / JCM 11212 / NBRC 100878 / IC-017)</name>
    <dbReference type="NCBI Taxonomy" id="572478"/>
    <lineage>
        <taxon>Archaea</taxon>
        <taxon>Thermoproteota</taxon>
        <taxon>Thermoprotei</taxon>
        <taxon>Thermoproteales</taxon>
        <taxon>Thermoproteaceae</taxon>
        <taxon>Vulcanisaeta</taxon>
    </lineage>
</organism>